<evidence type="ECO:0000256" key="5">
    <source>
        <dbReference type="ARBA" id="ARBA00022771"/>
    </source>
</evidence>
<evidence type="ECO:0000259" key="8">
    <source>
        <dbReference type="PROSITE" id="PS51795"/>
    </source>
</evidence>
<feature type="compositionally biased region" description="Basic residues" evidence="7">
    <location>
        <begin position="1"/>
        <end position="16"/>
    </location>
</feature>
<dbReference type="PANTHER" id="PTHR33059:SF76">
    <property type="entry name" value="FCS-LIKE ZINC FINGER 7"/>
    <property type="match status" value="1"/>
</dbReference>
<evidence type="ECO:0000256" key="6">
    <source>
        <dbReference type="PROSITE-ProRule" id="PRU01131"/>
    </source>
</evidence>
<keyword evidence="10" id="KW-1185">Reference proteome</keyword>
<dbReference type="GO" id="GO:0008270">
    <property type="term" value="F:zinc ion binding"/>
    <property type="evidence" value="ECO:0007669"/>
    <property type="project" value="UniProtKB-KW"/>
</dbReference>
<keyword evidence="3" id="KW-0963">Cytoplasm</keyword>
<feature type="compositionally biased region" description="Basic and acidic residues" evidence="7">
    <location>
        <begin position="39"/>
        <end position="48"/>
    </location>
</feature>
<organism evidence="9 10">
    <name type="scientific">Pisum sativum</name>
    <name type="common">Garden pea</name>
    <name type="synonym">Lathyrus oleraceus</name>
    <dbReference type="NCBI Taxonomy" id="3888"/>
    <lineage>
        <taxon>Eukaryota</taxon>
        <taxon>Viridiplantae</taxon>
        <taxon>Streptophyta</taxon>
        <taxon>Embryophyta</taxon>
        <taxon>Tracheophyta</taxon>
        <taxon>Spermatophyta</taxon>
        <taxon>Magnoliopsida</taxon>
        <taxon>eudicotyledons</taxon>
        <taxon>Gunneridae</taxon>
        <taxon>Pentapetalae</taxon>
        <taxon>rosids</taxon>
        <taxon>fabids</taxon>
        <taxon>Fabales</taxon>
        <taxon>Fabaceae</taxon>
        <taxon>Papilionoideae</taxon>
        <taxon>50 kb inversion clade</taxon>
        <taxon>NPAAA clade</taxon>
        <taxon>Hologalegina</taxon>
        <taxon>IRL clade</taxon>
        <taxon>Fabeae</taxon>
        <taxon>Lathyrus</taxon>
    </lineage>
</organism>
<comment type="subcellular location">
    <subcellularLocation>
        <location evidence="1">Cytoplasm</location>
    </subcellularLocation>
</comment>
<evidence type="ECO:0000313" key="10">
    <source>
        <dbReference type="Proteomes" id="UP001058974"/>
    </source>
</evidence>
<feature type="domain" description="FLZ-type" evidence="8">
    <location>
        <begin position="127"/>
        <end position="171"/>
    </location>
</feature>
<dbReference type="Pfam" id="PF04570">
    <property type="entry name" value="zf-FLZ"/>
    <property type="match status" value="1"/>
</dbReference>
<reference evidence="9 10" key="1">
    <citation type="journal article" date="2022" name="Nat. Genet.">
        <title>Improved pea reference genome and pan-genome highlight genomic features and evolutionary characteristics.</title>
        <authorList>
            <person name="Yang T."/>
            <person name="Liu R."/>
            <person name="Luo Y."/>
            <person name="Hu S."/>
            <person name="Wang D."/>
            <person name="Wang C."/>
            <person name="Pandey M.K."/>
            <person name="Ge S."/>
            <person name="Xu Q."/>
            <person name="Li N."/>
            <person name="Li G."/>
            <person name="Huang Y."/>
            <person name="Saxena R.K."/>
            <person name="Ji Y."/>
            <person name="Li M."/>
            <person name="Yan X."/>
            <person name="He Y."/>
            <person name="Liu Y."/>
            <person name="Wang X."/>
            <person name="Xiang C."/>
            <person name="Varshney R.K."/>
            <person name="Ding H."/>
            <person name="Gao S."/>
            <person name="Zong X."/>
        </authorList>
    </citation>
    <scope>NUCLEOTIDE SEQUENCE [LARGE SCALE GENOMIC DNA]</scope>
    <source>
        <strain evidence="9 10">cv. Zhongwan 6</strain>
    </source>
</reference>
<evidence type="ECO:0000256" key="2">
    <source>
        <dbReference type="ARBA" id="ARBA00009374"/>
    </source>
</evidence>
<name>A0A9D4WSR0_PEA</name>
<dbReference type="Gramene" id="Psat5g089080.1">
    <property type="protein sequence ID" value="Psat5g089080.1.cds"/>
    <property type="gene ID" value="Psat5g089080"/>
</dbReference>
<evidence type="ECO:0000256" key="3">
    <source>
        <dbReference type="ARBA" id="ARBA00022490"/>
    </source>
</evidence>
<comment type="caution">
    <text evidence="9">The sequence shown here is derived from an EMBL/GenBank/DDBJ whole genome shotgun (WGS) entry which is preliminary data.</text>
</comment>
<dbReference type="PROSITE" id="PS51795">
    <property type="entry name" value="ZF_FLZ"/>
    <property type="match status" value="1"/>
</dbReference>
<dbReference type="OrthoDB" id="1925036at2759"/>
<evidence type="ECO:0000256" key="7">
    <source>
        <dbReference type="SAM" id="MobiDB-lite"/>
    </source>
</evidence>
<comment type="similarity">
    <text evidence="2">Belongs to the FLZ family.</text>
</comment>
<dbReference type="EMBL" id="JAMSHJ010000005">
    <property type="protein sequence ID" value="KAI5406006.1"/>
    <property type="molecule type" value="Genomic_DNA"/>
</dbReference>
<evidence type="ECO:0000256" key="4">
    <source>
        <dbReference type="ARBA" id="ARBA00022723"/>
    </source>
</evidence>
<keyword evidence="4" id="KW-0479">Metal-binding</keyword>
<proteinExistence type="inferred from homology"/>
<keyword evidence="5" id="KW-0862">Zinc</keyword>
<feature type="zinc finger region" description="FLZ-type" evidence="6">
    <location>
        <begin position="127"/>
        <end position="171"/>
    </location>
</feature>
<feature type="region of interest" description="Disordered" evidence="7">
    <location>
        <begin position="1"/>
        <end position="61"/>
    </location>
</feature>
<evidence type="ECO:0000256" key="1">
    <source>
        <dbReference type="ARBA" id="ARBA00004496"/>
    </source>
</evidence>
<feature type="region of interest" description="Disordered" evidence="7">
    <location>
        <begin position="88"/>
        <end position="107"/>
    </location>
</feature>
<dbReference type="Proteomes" id="UP001058974">
    <property type="component" value="Chromosome 5"/>
</dbReference>
<dbReference type="PANTHER" id="PTHR33059">
    <property type="entry name" value="FCS-LIKE ZINC FINGER 5"/>
    <property type="match status" value="1"/>
</dbReference>
<accession>A0A9D4WSR0</accession>
<keyword evidence="5" id="KW-0863">Zinc-finger</keyword>
<gene>
    <name evidence="9" type="ORF">KIW84_052673</name>
</gene>
<sequence length="199" mass="22253">MLLGKRPRPPTMRRTRSMSGGMSVDMHSPDNQTTTNNMESHHEEESVMSHHHNPLQSHPHHDGVKLDPHAVVMKGTETHGGLVESTVMFPSHTSTPTTLTTTNTNNNINHNNNRVSASAHGIYSTPHFLRICGLCNCRLAPTRDIYMYRGDTAFCSLECREEQMKQDLRKEKWKVSVSNKEDHRVAPPCTAKASTAACT</sequence>
<protein>
    <recommendedName>
        <fullName evidence="8">FLZ-type domain-containing protein</fullName>
    </recommendedName>
</protein>
<evidence type="ECO:0000313" key="9">
    <source>
        <dbReference type="EMBL" id="KAI5406006.1"/>
    </source>
</evidence>
<dbReference type="InterPro" id="IPR007650">
    <property type="entry name" value="Zf-FLZ_dom"/>
</dbReference>
<dbReference type="Gramene" id="Psat05G0267300-T1">
    <property type="protein sequence ID" value="KAI5406006.1"/>
    <property type="gene ID" value="KIW84_052673"/>
</dbReference>
<feature type="compositionally biased region" description="Low complexity" evidence="7">
    <location>
        <begin position="93"/>
        <end position="107"/>
    </location>
</feature>
<dbReference type="GO" id="GO:0005737">
    <property type="term" value="C:cytoplasm"/>
    <property type="evidence" value="ECO:0007669"/>
    <property type="project" value="UniProtKB-SubCell"/>
</dbReference>
<dbReference type="AlphaFoldDB" id="A0A9D4WSR0"/>